<comment type="caution">
    <text evidence="2">The sequence shown here is derived from an EMBL/GenBank/DDBJ whole genome shotgun (WGS) entry which is preliminary data.</text>
</comment>
<dbReference type="InterPro" id="IPR025235">
    <property type="entry name" value="DUF4178"/>
</dbReference>
<organism evidence="2 3">
    <name type="scientific">Candidatus Uhrbacteria bacterium GW2011_GWF2_41_16</name>
    <dbReference type="NCBI Taxonomy" id="1618997"/>
    <lineage>
        <taxon>Bacteria</taxon>
        <taxon>Candidatus Uhriibacteriota</taxon>
    </lineage>
</organism>
<evidence type="ECO:0000313" key="3">
    <source>
        <dbReference type="Proteomes" id="UP000034746"/>
    </source>
</evidence>
<dbReference type="EMBL" id="LCAU01000004">
    <property type="protein sequence ID" value="KKR98226.1"/>
    <property type="molecule type" value="Genomic_DNA"/>
</dbReference>
<dbReference type="Pfam" id="PF13785">
    <property type="entry name" value="DUF4178"/>
    <property type="match status" value="1"/>
</dbReference>
<dbReference type="AlphaFoldDB" id="A0A0G0VEZ7"/>
<name>A0A0G0VEZ7_9BACT</name>
<reference evidence="2 3" key="1">
    <citation type="journal article" date="2015" name="Nature">
        <title>rRNA introns, odd ribosomes, and small enigmatic genomes across a large radiation of phyla.</title>
        <authorList>
            <person name="Brown C.T."/>
            <person name="Hug L.A."/>
            <person name="Thomas B.C."/>
            <person name="Sharon I."/>
            <person name="Castelle C.J."/>
            <person name="Singh A."/>
            <person name="Wilkins M.J."/>
            <person name="Williams K.H."/>
            <person name="Banfield J.F."/>
        </authorList>
    </citation>
    <scope>NUCLEOTIDE SEQUENCE [LARGE SCALE GENOMIC DNA]</scope>
</reference>
<proteinExistence type="predicted"/>
<accession>A0A0G0VEZ7</accession>
<evidence type="ECO:0000313" key="2">
    <source>
        <dbReference type="EMBL" id="KKR98226.1"/>
    </source>
</evidence>
<sequence>MELLILLGIGGIGLSIAFVVSRLRRHTPRISKLESKKVAANPASLKVGSTVYLDDADDTFDVQAVSRYEVKNEPDDFWYEFEIFDSIGNRTSYLACERDEEDRWRWSTHRKLNTGDVANPLDANGKPFREFTIEGRTWRVAPDCFNYQTHSKGTRIDRPEEVQETVRITDYVPTDGSAHELSIEVWKGGMCVTIGQACQSKILVLS</sequence>
<evidence type="ECO:0000259" key="1">
    <source>
        <dbReference type="Pfam" id="PF13785"/>
    </source>
</evidence>
<protein>
    <recommendedName>
        <fullName evidence="1">DUF4178 domain-containing protein</fullName>
    </recommendedName>
</protein>
<feature type="domain" description="DUF4178" evidence="1">
    <location>
        <begin position="58"/>
        <end position="197"/>
    </location>
</feature>
<gene>
    <name evidence="2" type="ORF">UU48_C0004G0019</name>
</gene>
<dbReference type="Proteomes" id="UP000034746">
    <property type="component" value="Unassembled WGS sequence"/>
</dbReference>